<name>A0A8J6XZ18_9BACT</name>
<sequence length="290" mass="31262">MGLPVPDSIVFLAIAVAVVGFISLAVRGRGGRFRTLPMWAGFWIGFGLLLMILSLAPRWASLPLLAAVMFASLRTYFFVAPMRLKDRYSVLLAYATIPLILWPVYLGNVELFFNVVPVTLFLVFPAVFSIGHDHSGLLDSMGRGMLGVVFFLYCGAYLGLMTHLDQDVLPLFGILVLAAELPQRMAGGRLPGRFLGRLVLGVLVAGAIGYLMARQFGVGDWVGLNANQVALGAAFISLAVTAAHLVTNGIASDLEMNAPSTLMGRGVFLGRIVPAVYAAPFFYYFLILVG</sequence>
<dbReference type="AlphaFoldDB" id="A0A8J6XZ18"/>
<keyword evidence="1" id="KW-0812">Transmembrane</keyword>
<accession>A0A8J6XZ18</accession>
<feature type="transmembrane region" description="Helical" evidence="1">
    <location>
        <begin position="144"/>
        <end position="162"/>
    </location>
</feature>
<feature type="transmembrane region" description="Helical" evidence="1">
    <location>
        <begin position="6"/>
        <end position="26"/>
    </location>
</feature>
<dbReference type="EMBL" id="JACXWD010000004">
    <property type="protein sequence ID" value="MBD3866953.1"/>
    <property type="molecule type" value="Genomic_DNA"/>
</dbReference>
<evidence type="ECO:0000313" key="2">
    <source>
        <dbReference type="EMBL" id="MBD3866953.1"/>
    </source>
</evidence>
<feature type="transmembrane region" description="Helical" evidence="1">
    <location>
        <begin position="62"/>
        <end position="81"/>
    </location>
</feature>
<keyword evidence="1" id="KW-0472">Membrane</keyword>
<evidence type="ECO:0000256" key="1">
    <source>
        <dbReference type="SAM" id="Phobius"/>
    </source>
</evidence>
<proteinExistence type="predicted"/>
<feature type="transmembrane region" description="Helical" evidence="1">
    <location>
        <begin position="38"/>
        <end position="56"/>
    </location>
</feature>
<feature type="transmembrane region" description="Helical" evidence="1">
    <location>
        <begin position="268"/>
        <end position="289"/>
    </location>
</feature>
<evidence type="ECO:0000313" key="3">
    <source>
        <dbReference type="Proteomes" id="UP000648239"/>
    </source>
</evidence>
<protein>
    <recommendedName>
        <fullName evidence="4">Phosphatidate cytidylyltransferase</fullName>
    </recommendedName>
</protein>
<reference evidence="2 3" key="1">
    <citation type="submission" date="2020-08" db="EMBL/GenBank/DDBJ databases">
        <title>Acidobacteriota in marine sediments use diverse sulfur dissimilation pathways.</title>
        <authorList>
            <person name="Wasmund K."/>
        </authorList>
    </citation>
    <scope>NUCLEOTIDE SEQUENCE [LARGE SCALE GENOMIC DNA]</scope>
    <source>
        <strain evidence="2">MAG AM4</strain>
    </source>
</reference>
<organism evidence="2 3">
    <name type="scientific">Candidatus Polarisedimenticola svalbardensis</name>
    <dbReference type="NCBI Taxonomy" id="2886004"/>
    <lineage>
        <taxon>Bacteria</taxon>
        <taxon>Pseudomonadati</taxon>
        <taxon>Acidobacteriota</taxon>
        <taxon>Candidatus Polarisedimenticolia</taxon>
        <taxon>Candidatus Polarisedimenticolales</taxon>
        <taxon>Candidatus Polarisedimenticolaceae</taxon>
        <taxon>Candidatus Polarisedimenticola</taxon>
    </lineage>
</organism>
<feature type="transmembrane region" description="Helical" evidence="1">
    <location>
        <begin position="88"/>
        <end position="105"/>
    </location>
</feature>
<comment type="caution">
    <text evidence="2">The sequence shown here is derived from an EMBL/GenBank/DDBJ whole genome shotgun (WGS) entry which is preliminary data.</text>
</comment>
<feature type="transmembrane region" description="Helical" evidence="1">
    <location>
        <begin position="229"/>
        <end position="247"/>
    </location>
</feature>
<dbReference type="Proteomes" id="UP000648239">
    <property type="component" value="Unassembled WGS sequence"/>
</dbReference>
<keyword evidence="1" id="KW-1133">Transmembrane helix</keyword>
<feature type="transmembrane region" description="Helical" evidence="1">
    <location>
        <begin position="198"/>
        <end position="217"/>
    </location>
</feature>
<gene>
    <name evidence="2" type="ORF">IFK94_02420</name>
</gene>
<evidence type="ECO:0008006" key="4">
    <source>
        <dbReference type="Google" id="ProtNLM"/>
    </source>
</evidence>
<feature type="transmembrane region" description="Helical" evidence="1">
    <location>
        <begin position="111"/>
        <end position="132"/>
    </location>
</feature>